<gene>
    <name evidence="2" type="ORF">PVAG01_10780</name>
</gene>
<name>A0ABR4P376_9HELO</name>
<comment type="caution">
    <text evidence="2">The sequence shown here is derived from an EMBL/GenBank/DDBJ whole genome shotgun (WGS) entry which is preliminary data.</text>
</comment>
<dbReference type="PANTHER" id="PTHR37948:SF1">
    <property type="entry name" value="BLL5189 PROTEIN"/>
    <property type="match status" value="1"/>
</dbReference>
<accession>A0ABR4P376</accession>
<proteinExistence type="predicted"/>
<evidence type="ECO:0000313" key="3">
    <source>
        <dbReference type="Proteomes" id="UP001629113"/>
    </source>
</evidence>
<evidence type="ECO:0000256" key="1">
    <source>
        <dbReference type="SAM" id="MobiDB-lite"/>
    </source>
</evidence>
<organism evidence="2 3">
    <name type="scientific">Phlyctema vagabunda</name>
    <dbReference type="NCBI Taxonomy" id="108571"/>
    <lineage>
        <taxon>Eukaryota</taxon>
        <taxon>Fungi</taxon>
        <taxon>Dikarya</taxon>
        <taxon>Ascomycota</taxon>
        <taxon>Pezizomycotina</taxon>
        <taxon>Leotiomycetes</taxon>
        <taxon>Helotiales</taxon>
        <taxon>Dermateaceae</taxon>
        <taxon>Phlyctema</taxon>
    </lineage>
</organism>
<reference evidence="2 3" key="1">
    <citation type="submission" date="2024-06" db="EMBL/GenBank/DDBJ databases">
        <title>Complete genome of Phlyctema vagabunda strain 19-DSS-EL-015.</title>
        <authorList>
            <person name="Fiorenzani C."/>
        </authorList>
    </citation>
    <scope>NUCLEOTIDE SEQUENCE [LARGE SCALE GENOMIC DNA]</scope>
    <source>
        <strain evidence="2 3">19-DSS-EL-015</strain>
    </source>
</reference>
<feature type="compositionally biased region" description="Polar residues" evidence="1">
    <location>
        <begin position="46"/>
        <end position="57"/>
    </location>
</feature>
<keyword evidence="3" id="KW-1185">Reference proteome</keyword>
<feature type="region of interest" description="Disordered" evidence="1">
    <location>
        <begin position="21"/>
        <end position="63"/>
    </location>
</feature>
<evidence type="ECO:0008006" key="4">
    <source>
        <dbReference type="Google" id="ProtNLM"/>
    </source>
</evidence>
<dbReference type="PANTHER" id="PTHR37948">
    <property type="entry name" value="ZGC:113208"/>
    <property type="match status" value="1"/>
</dbReference>
<dbReference type="Proteomes" id="UP001629113">
    <property type="component" value="Unassembled WGS sequence"/>
</dbReference>
<feature type="region of interest" description="Disordered" evidence="1">
    <location>
        <begin position="76"/>
        <end position="96"/>
    </location>
</feature>
<sequence>MSTFEEQRQHNIKQNKALLADLSHAAQSLKPIDPQPPAKKRKVNRTQKLPATRSSARIANIPEPTYNEDTLDVVSSRAARSSNKPRTSATAPAAATVAAKTTPNLDVEKTVAGWTAWEPVAKPPTRDESGTFHFESHPNFLPNKSPEEMLREGCHGGSYFRPLQSKVLGITVSDDWKDIPSEWRDGLPVSYYLNSDYDPEINKYGVKCGQSIEEWEAAGWIAHEYDIRGWFQWYMRFYSGRRCADDERQVSRWSKCVGERGRWRRMLLKKYVQMGVRSVSDEGEESEYTNGEVSPVVHQTCHHWAWEIRQDVLDAFWKTEL</sequence>
<feature type="compositionally biased region" description="Low complexity" evidence="1">
    <location>
        <begin position="87"/>
        <end position="96"/>
    </location>
</feature>
<evidence type="ECO:0000313" key="2">
    <source>
        <dbReference type="EMBL" id="KAL3417770.1"/>
    </source>
</evidence>
<protein>
    <recommendedName>
        <fullName evidence="4">Vegetatible incompatibility protein HET-E-1</fullName>
    </recommendedName>
</protein>
<dbReference type="EMBL" id="JBFCZG010000010">
    <property type="protein sequence ID" value="KAL3417770.1"/>
    <property type="molecule type" value="Genomic_DNA"/>
</dbReference>